<feature type="non-terminal residue" evidence="1">
    <location>
        <position position="85"/>
    </location>
</feature>
<comment type="caution">
    <text evidence="1">The sequence shown here is derived from an EMBL/GenBank/DDBJ whole genome shotgun (WGS) entry which is preliminary data.</text>
</comment>
<dbReference type="RefSeq" id="WP_260073748.1">
    <property type="nucleotide sequence ID" value="NZ_JALXMO010000047.1"/>
</dbReference>
<dbReference type="Proteomes" id="UP001205046">
    <property type="component" value="Unassembled WGS sequence"/>
</dbReference>
<evidence type="ECO:0000313" key="2">
    <source>
        <dbReference type="Proteomes" id="UP001205046"/>
    </source>
</evidence>
<reference evidence="1 2" key="1">
    <citation type="submission" date="2022-04" db="EMBL/GenBank/DDBJ databases">
        <title>Human microbiome associated bacterial genomes.</title>
        <authorList>
            <person name="Sandstrom S."/>
            <person name="Salamzade R."/>
            <person name="Kalan L.R."/>
        </authorList>
    </citation>
    <scope>NUCLEOTIDE SEQUENCE [LARGE SCALE GENOMIC DNA]</scope>
    <source>
        <strain evidence="2">p3-SID767</strain>
    </source>
</reference>
<name>A0ABT2HTS9_9MICC</name>
<organism evidence="1 2">
    <name type="scientific">Nesterenkonia massiliensis</name>
    <dbReference type="NCBI Taxonomy" id="1232429"/>
    <lineage>
        <taxon>Bacteria</taxon>
        <taxon>Bacillati</taxon>
        <taxon>Actinomycetota</taxon>
        <taxon>Actinomycetes</taxon>
        <taxon>Micrococcales</taxon>
        <taxon>Micrococcaceae</taxon>
        <taxon>Nesterenkonia</taxon>
    </lineage>
</organism>
<keyword evidence="2" id="KW-1185">Reference proteome</keyword>
<proteinExistence type="predicted"/>
<gene>
    <name evidence="1" type="ORF">M3B43_11320</name>
</gene>
<protein>
    <submittedName>
        <fullName evidence="1">Uncharacterized protein</fullName>
    </submittedName>
</protein>
<accession>A0ABT2HTS9</accession>
<evidence type="ECO:0000313" key="1">
    <source>
        <dbReference type="EMBL" id="MCT1607895.1"/>
    </source>
</evidence>
<dbReference type="EMBL" id="JALXMO010000047">
    <property type="protein sequence ID" value="MCT1607895.1"/>
    <property type="molecule type" value="Genomic_DNA"/>
</dbReference>
<sequence length="85" mass="9583">MDGHESLLEARARKFGRELLETLQRTVESNAEEFDWTVTQLSNGDQVGTLRSTPGPRIKLFSKAGDQLIATFGIAVDFKVFFDDY</sequence>